<proteinExistence type="predicted"/>
<gene>
    <name evidence="1" type="ORF">NDU88_002739</name>
</gene>
<evidence type="ECO:0000313" key="2">
    <source>
        <dbReference type="Proteomes" id="UP001066276"/>
    </source>
</evidence>
<organism evidence="1 2">
    <name type="scientific">Pleurodeles waltl</name>
    <name type="common">Iberian ribbed newt</name>
    <dbReference type="NCBI Taxonomy" id="8319"/>
    <lineage>
        <taxon>Eukaryota</taxon>
        <taxon>Metazoa</taxon>
        <taxon>Chordata</taxon>
        <taxon>Craniata</taxon>
        <taxon>Vertebrata</taxon>
        <taxon>Euteleostomi</taxon>
        <taxon>Amphibia</taxon>
        <taxon>Batrachia</taxon>
        <taxon>Caudata</taxon>
        <taxon>Salamandroidea</taxon>
        <taxon>Salamandridae</taxon>
        <taxon>Pleurodelinae</taxon>
        <taxon>Pleurodeles</taxon>
    </lineage>
</organism>
<comment type="caution">
    <text evidence="1">The sequence shown here is derived from an EMBL/GenBank/DDBJ whole genome shotgun (WGS) entry which is preliminary data.</text>
</comment>
<reference evidence="1" key="1">
    <citation type="journal article" date="2022" name="bioRxiv">
        <title>Sequencing and chromosome-scale assembly of the giantPleurodeles waltlgenome.</title>
        <authorList>
            <person name="Brown T."/>
            <person name="Elewa A."/>
            <person name="Iarovenko S."/>
            <person name="Subramanian E."/>
            <person name="Araus A.J."/>
            <person name="Petzold A."/>
            <person name="Susuki M."/>
            <person name="Suzuki K.-i.T."/>
            <person name="Hayashi T."/>
            <person name="Toyoda A."/>
            <person name="Oliveira C."/>
            <person name="Osipova E."/>
            <person name="Leigh N.D."/>
            <person name="Simon A."/>
            <person name="Yun M.H."/>
        </authorList>
    </citation>
    <scope>NUCLEOTIDE SEQUENCE</scope>
    <source>
        <strain evidence="1">20211129_DDA</strain>
        <tissue evidence="1">Liver</tissue>
    </source>
</reference>
<accession>A0AAV7W063</accession>
<dbReference type="AlphaFoldDB" id="A0AAV7W063"/>
<keyword evidence="2" id="KW-1185">Reference proteome</keyword>
<name>A0AAV7W063_PLEWA</name>
<protein>
    <submittedName>
        <fullName evidence="1">Uncharacterized protein</fullName>
    </submittedName>
</protein>
<dbReference type="Proteomes" id="UP001066276">
    <property type="component" value="Chromosome 1_2"/>
</dbReference>
<evidence type="ECO:0000313" key="1">
    <source>
        <dbReference type="EMBL" id="KAJ1207348.1"/>
    </source>
</evidence>
<sequence>MGVVRVARLGHVLSEVAYSEGARTRSAATSARSVHKDNMRPLWERPWLADEDFPPPSTGRFKALTRAIPRSGGMEDMVSHSA</sequence>
<dbReference type="EMBL" id="JANPWB010000002">
    <property type="protein sequence ID" value="KAJ1207348.1"/>
    <property type="molecule type" value="Genomic_DNA"/>
</dbReference>